<keyword evidence="4" id="KW-1185">Reference proteome</keyword>
<protein>
    <submittedName>
        <fullName evidence="3">Uncharacterized protein</fullName>
    </submittedName>
</protein>
<accession>A0A1R3FWY6</accession>
<sequence length="43" mass="4549">MPGFLTCCVMLVVTGTQSSGISDMDGNAEDNNEHVPNDEAAMF</sequence>
<evidence type="ECO:0000313" key="4">
    <source>
        <dbReference type="Proteomes" id="UP000188268"/>
    </source>
</evidence>
<feature type="region of interest" description="Disordered" evidence="1">
    <location>
        <begin position="19"/>
        <end position="43"/>
    </location>
</feature>
<dbReference type="Proteomes" id="UP000188268">
    <property type="component" value="Unassembled WGS sequence"/>
</dbReference>
<gene>
    <name evidence="3" type="ORF">CCACVL1_30494</name>
</gene>
<organism evidence="3 4">
    <name type="scientific">Corchorus capsularis</name>
    <name type="common">Jute</name>
    <dbReference type="NCBI Taxonomy" id="210143"/>
    <lineage>
        <taxon>Eukaryota</taxon>
        <taxon>Viridiplantae</taxon>
        <taxon>Streptophyta</taxon>
        <taxon>Embryophyta</taxon>
        <taxon>Tracheophyta</taxon>
        <taxon>Spermatophyta</taxon>
        <taxon>Magnoliopsida</taxon>
        <taxon>eudicotyledons</taxon>
        <taxon>Gunneridae</taxon>
        <taxon>Pentapetalae</taxon>
        <taxon>rosids</taxon>
        <taxon>malvids</taxon>
        <taxon>Malvales</taxon>
        <taxon>Malvaceae</taxon>
        <taxon>Grewioideae</taxon>
        <taxon>Apeibeae</taxon>
        <taxon>Corchorus</taxon>
    </lineage>
</organism>
<reference evidence="3 4" key="1">
    <citation type="submission" date="2013-09" db="EMBL/GenBank/DDBJ databases">
        <title>Corchorus capsularis genome sequencing.</title>
        <authorList>
            <person name="Alam M."/>
            <person name="Haque M.S."/>
            <person name="Islam M.S."/>
            <person name="Emdad E.M."/>
            <person name="Islam M.M."/>
            <person name="Ahmed B."/>
            <person name="Halim A."/>
            <person name="Hossen Q.M.M."/>
            <person name="Hossain M.Z."/>
            <person name="Ahmed R."/>
            <person name="Khan M.M."/>
            <person name="Islam R."/>
            <person name="Rashid M.M."/>
            <person name="Khan S.A."/>
            <person name="Rahman M.S."/>
            <person name="Alam M."/>
        </authorList>
    </citation>
    <scope>NUCLEOTIDE SEQUENCE [LARGE SCALE GENOMIC DNA]</scope>
    <source>
        <strain evidence="4">cv. CVL-1</strain>
        <tissue evidence="3">Whole seedling</tissue>
    </source>
</reference>
<evidence type="ECO:0000256" key="1">
    <source>
        <dbReference type="SAM" id="MobiDB-lite"/>
    </source>
</evidence>
<evidence type="ECO:0000256" key="2">
    <source>
        <dbReference type="SAM" id="SignalP"/>
    </source>
</evidence>
<evidence type="ECO:0000313" key="3">
    <source>
        <dbReference type="EMBL" id="OMO50353.1"/>
    </source>
</evidence>
<dbReference type="EMBL" id="AWWV01016184">
    <property type="protein sequence ID" value="OMO50353.1"/>
    <property type="molecule type" value="Genomic_DNA"/>
</dbReference>
<dbReference type="AlphaFoldDB" id="A0A1R3FWY6"/>
<keyword evidence="2" id="KW-0732">Signal</keyword>
<comment type="caution">
    <text evidence="3">The sequence shown here is derived from an EMBL/GenBank/DDBJ whole genome shotgun (WGS) entry which is preliminary data.</text>
</comment>
<feature type="chain" id="PRO_5013045624" evidence="2">
    <location>
        <begin position="19"/>
        <end position="43"/>
    </location>
</feature>
<dbReference type="Gramene" id="OMO50353">
    <property type="protein sequence ID" value="OMO50353"/>
    <property type="gene ID" value="CCACVL1_30494"/>
</dbReference>
<feature type="signal peptide" evidence="2">
    <location>
        <begin position="1"/>
        <end position="18"/>
    </location>
</feature>
<name>A0A1R3FWY6_COCAP</name>
<proteinExistence type="predicted"/>